<dbReference type="InterPro" id="IPR038827">
    <property type="entry name" value="CCDC152"/>
</dbReference>
<dbReference type="PANTHER" id="PTHR35253">
    <property type="entry name" value="COILED-COIL DOMAIN-CONTAINING PROTEIN 152"/>
    <property type="match status" value="1"/>
</dbReference>
<dbReference type="Proteomes" id="UP000735302">
    <property type="component" value="Unassembled WGS sequence"/>
</dbReference>
<comment type="caution">
    <text evidence="3">The sequence shown here is derived from an EMBL/GenBank/DDBJ whole genome shotgun (WGS) entry which is preliminary data.</text>
</comment>
<feature type="compositionally biased region" description="Polar residues" evidence="2">
    <location>
        <begin position="155"/>
        <end position="167"/>
    </location>
</feature>
<evidence type="ECO:0000313" key="4">
    <source>
        <dbReference type="Proteomes" id="UP000735302"/>
    </source>
</evidence>
<dbReference type="PANTHER" id="PTHR35253:SF1">
    <property type="entry name" value="COILED-COIL DOMAIN-CONTAINING PROTEIN 152"/>
    <property type="match status" value="1"/>
</dbReference>
<gene>
    <name evidence="3" type="ORF">PoB_000376000</name>
</gene>
<keyword evidence="1" id="KW-0175">Coiled coil</keyword>
<evidence type="ECO:0000256" key="2">
    <source>
        <dbReference type="SAM" id="MobiDB-lite"/>
    </source>
</evidence>
<feature type="compositionally biased region" description="Polar residues" evidence="2">
    <location>
        <begin position="179"/>
        <end position="190"/>
    </location>
</feature>
<name>A0AAV3Y2C8_9GAST</name>
<feature type="region of interest" description="Disordered" evidence="2">
    <location>
        <begin position="155"/>
        <end position="190"/>
    </location>
</feature>
<accession>A0AAV3Y2C8</accession>
<dbReference type="AlphaFoldDB" id="A0AAV3Y2C8"/>
<reference evidence="3 4" key="1">
    <citation type="journal article" date="2021" name="Elife">
        <title>Chloroplast acquisition without the gene transfer in kleptoplastic sea slugs, Plakobranchus ocellatus.</title>
        <authorList>
            <person name="Maeda T."/>
            <person name="Takahashi S."/>
            <person name="Yoshida T."/>
            <person name="Shimamura S."/>
            <person name="Takaki Y."/>
            <person name="Nagai Y."/>
            <person name="Toyoda A."/>
            <person name="Suzuki Y."/>
            <person name="Arimoto A."/>
            <person name="Ishii H."/>
            <person name="Satoh N."/>
            <person name="Nishiyama T."/>
            <person name="Hasebe M."/>
            <person name="Maruyama T."/>
            <person name="Minagawa J."/>
            <person name="Obokata J."/>
            <person name="Shigenobu S."/>
        </authorList>
    </citation>
    <scope>NUCLEOTIDE SEQUENCE [LARGE SCALE GENOMIC DNA]</scope>
</reference>
<protein>
    <submittedName>
        <fullName evidence="3">Uncharacterized protein</fullName>
    </submittedName>
</protein>
<evidence type="ECO:0000256" key="1">
    <source>
        <dbReference type="SAM" id="Coils"/>
    </source>
</evidence>
<sequence>MSSKLASKEQELADKTAQNEIDVQHMKDFLKREYEEKVVKIKSECNEKMSNLEVLLHEAQQANATLETQLNNTLKEKDREITKISMEYDSRLALSERQKVQLMQQQQQVLNQDVLRKKMQHMKETYEKELGSLRTQLSELQQSCQQQRADCRQLQHQWQNQSHNISPRQAGHRSRPNSKGRSLSMSKHTF</sequence>
<proteinExistence type="predicted"/>
<organism evidence="3 4">
    <name type="scientific">Plakobranchus ocellatus</name>
    <dbReference type="NCBI Taxonomy" id="259542"/>
    <lineage>
        <taxon>Eukaryota</taxon>
        <taxon>Metazoa</taxon>
        <taxon>Spiralia</taxon>
        <taxon>Lophotrochozoa</taxon>
        <taxon>Mollusca</taxon>
        <taxon>Gastropoda</taxon>
        <taxon>Heterobranchia</taxon>
        <taxon>Euthyneura</taxon>
        <taxon>Panpulmonata</taxon>
        <taxon>Sacoglossa</taxon>
        <taxon>Placobranchoidea</taxon>
        <taxon>Plakobranchidae</taxon>
        <taxon>Plakobranchus</taxon>
    </lineage>
</organism>
<feature type="coiled-coil region" evidence="1">
    <location>
        <begin position="31"/>
        <end position="76"/>
    </location>
</feature>
<dbReference type="EMBL" id="BLXT01000468">
    <property type="protein sequence ID" value="GFN77254.1"/>
    <property type="molecule type" value="Genomic_DNA"/>
</dbReference>
<keyword evidence="4" id="KW-1185">Reference proteome</keyword>
<evidence type="ECO:0000313" key="3">
    <source>
        <dbReference type="EMBL" id="GFN77254.1"/>
    </source>
</evidence>